<accession>A0A0M0JBF5</accession>
<gene>
    <name evidence="2" type="ORF">Ctob_007600</name>
</gene>
<dbReference type="EMBL" id="JWZX01003145">
    <property type="protein sequence ID" value="KOO23919.1"/>
    <property type="molecule type" value="Genomic_DNA"/>
</dbReference>
<keyword evidence="3" id="KW-1185">Reference proteome</keyword>
<evidence type="ECO:0000313" key="3">
    <source>
        <dbReference type="Proteomes" id="UP000037460"/>
    </source>
</evidence>
<feature type="coiled-coil region" evidence="1">
    <location>
        <begin position="313"/>
        <end position="357"/>
    </location>
</feature>
<proteinExistence type="predicted"/>
<organism evidence="2 3">
    <name type="scientific">Chrysochromulina tobinii</name>
    <dbReference type="NCBI Taxonomy" id="1460289"/>
    <lineage>
        <taxon>Eukaryota</taxon>
        <taxon>Haptista</taxon>
        <taxon>Haptophyta</taxon>
        <taxon>Prymnesiophyceae</taxon>
        <taxon>Prymnesiales</taxon>
        <taxon>Chrysochromulinaceae</taxon>
        <taxon>Chrysochromulina</taxon>
    </lineage>
</organism>
<evidence type="ECO:0000313" key="2">
    <source>
        <dbReference type="EMBL" id="KOO23919.1"/>
    </source>
</evidence>
<feature type="coiled-coil region" evidence="1">
    <location>
        <begin position="6"/>
        <end position="51"/>
    </location>
</feature>
<evidence type="ECO:0000256" key="1">
    <source>
        <dbReference type="SAM" id="Coils"/>
    </source>
</evidence>
<name>A0A0M0JBF5_9EUKA</name>
<reference evidence="3" key="1">
    <citation type="journal article" date="2015" name="PLoS Genet.">
        <title>Genome Sequence and Transcriptome Analyses of Chrysochromulina tobin: Metabolic Tools for Enhanced Algal Fitness in the Prominent Order Prymnesiales (Haptophyceae).</title>
        <authorList>
            <person name="Hovde B.T."/>
            <person name="Deodato C.R."/>
            <person name="Hunsperger H.M."/>
            <person name="Ryken S.A."/>
            <person name="Yost W."/>
            <person name="Jha R.K."/>
            <person name="Patterson J."/>
            <person name="Monnat R.J. Jr."/>
            <person name="Barlow S.B."/>
            <person name="Starkenburg S.R."/>
            <person name="Cattolico R.A."/>
        </authorList>
    </citation>
    <scope>NUCLEOTIDE SEQUENCE</scope>
    <source>
        <strain evidence="3">CCMP291</strain>
    </source>
</reference>
<dbReference type="AlphaFoldDB" id="A0A0M0JBF5"/>
<protein>
    <submittedName>
        <fullName evidence="2">Uncharacterized protein</fullName>
    </submittedName>
</protein>
<comment type="caution">
    <text evidence="2">The sequence shown here is derived from an EMBL/GenBank/DDBJ whole genome shotgun (WGS) entry which is preliminary data.</text>
</comment>
<sequence length="448" mass="49821">MHAEDDDDENERLRAAEADAEAFRREVAQVIRAQKQQIAVLERQAYQLANEAAAEQRYNSSLAANASSTKLARLQAEHSRLSGALDNEGRRAMELTIQLEQAESDFAQVRDDASRLIQNRRAMKARATGPLVKAVIRTLSAADDATAGATKLREEVDHLRKERLVFLEKLRDLELQIREQQALNAECESSIRNASSRRDSALSHARRVEDAAERRARLRTVQRQQMAGQLHAVELQARQARSRLRERMASATNAATGGGAAALHKARVKEHHWPPTADKEGLLAHKPMPRSLREVVLTLSELMACDEDLELICERLAAEDREHEERMRELEAVRKELGQAEERNEKLKRDLELTEATGGGDSAEHHALREQLTEMQAQGIAIQAAEERHARILAQCASAVLAMRAELSGEPTTKQESLHLQALSGRDALMQTLESAVEMAESRLGGGG</sequence>
<feature type="coiled-coil region" evidence="1">
    <location>
        <begin position="85"/>
        <end position="190"/>
    </location>
</feature>
<dbReference type="Proteomes" id="UP000037460">
    <property type="component" value="Unassembled WGS sequence"/>
</dbReference>
<keyword evidence="1" id="KW-0175">Coiled coil</keyword>